<keyword evidence="9 13" id="KW-0057">Aromatic amino acid biosynthesis</keyword>
<evidence type="ECO:0000256" key="13">
    <source>
        <dbReference type="HAMAP-Rule" id="MF_00135"/>
    </source>
</evidence>
<dbReference type="SUPFAM" id="SSF51366">
    <property type="entry name" value="Ribulose-phoshate binding barrel"/>
    <property type="match status" value="2"/>
</dbReference>
<feature type="domain" description="N-(5'phosphoribosyl) anthranilate isomerase (PRAI)" evidence="15">
    <location>
        <begin position="261"/>
        <end position="453"/>
    </location>
</feature>
<evidence type="ECO:0000259" key="14">
    <source>
        <dbReference type="Pfam" id="PF00218"/>
    </source>
</evidence>
<keyword evidence="6 13" id="KW-0028">Amino-acid biosynthesis</keyword>
<evidence type="ECO:0000256" key="2">
    <source>
        <dbReference type="ARBA" id="ARBA00001633"/>
    </source>
</evidence>
<gene>
    <name evidence="13" type="primary">trpF</name>
    <name evidence="16" type="ORF">F5897_000417</name>
</gene>
<dbReference type="GO" id="GO:0000162">
    <property type="term" value="P:L-tryptophan biosynthetic process"/>
    <property type="evidence" value="ECO:0007669"/>
    <property type="project" value="UniProtKB-UniRule"/>
</dbReference>
<dbReference type="Gene3D" id="3.20.20.70">
    <property type="entry name" value="Aldolase class I"/>
    <property type="match status" value="2"/>
</dbReference>
<keyword evidence="10 13" id="KW-0413">Isomerase</keyword>
<evidence type="ECO:0000256" key="10">
    <source>
        <dbReference type="ARBA" id="ARBA00023235"/>
    </source>
</evidence>
<dbReference type="PANTHER" id="PTHR22854">
    <property type="entry name" value="TRYPTOPHAN BIOSYNTHESIS PROTEIN"/>
    <property type="match status" value="1"/>
</dbReference>
<evidence type="ECO:0000256" key="9">
    <source>
        <dbReference type="ARBA" id="ARBA00023141"/>
    </source>
</evidence>
<evidence type="ECO:0000313" key="16">
    <source>
        <dbReference type="EMBL" id="MBB4071129.1"/>
    </source>
</evidence>
<keyword evidence="12" id="KW-0511">Multifunctional enzyme</keyword>
<sequence length="500" mass="52938">MAKTVPTVLEKIVSRRRTHLPALRQQLAHVTAASLQPSQRSLAASIRGSVGSAFIMECKAASPSLGTIRTAYNPAEIAAVYSRYAAGISVLCEPEFFNGHYDHLATVAATTHLPVLCKDFIVDPVQVLAARYYGADAILLMLSVLDDAAYQELAMLAAQLQLDVLTEVIDAAEVARAVRLGAQIVGINHRNLHDLSIDLNRSARLAALLPPEVLVVSESGIKDHVTVRQLAAHSDGFLVGSHLSGQEDVDHAARELLYGSVKVCGLTSARQAQAAAALGASYGGVILEPASPRNVSRETASSIIAAAPGLKMVAVSRRRQGWEELAELPGLFAIQVHTPWQGSLAAEIELLQELRDLIARTGNTKKAGAPLQLWRAVNMQDAAQVEHLVEIAAAVDKVVLDNGAGGTGESFDWGKIPAAVKAKALLAGGIGPGNVIAATAVGAWGIDLNSGLEYRETTTSQPEKDPHVMAETLRLLRAAGGSVDPQLTDFFGERNTDDTV</sequence>
<comment type="similarity">
    <text evidence="5">Belongs to the TrpC family.</text>
</comment>
<comment type="catalytic activity">
    <reaction evidence="2">
        <text>1-(2-carboxyphenylamino)-1-deoxy-D-ribulose 5-phosphate + H(+) = (1S,2R)-1-C-(indol-3-yl)glycerol 3-phosphate + CO2 + H2O</text>
        <dbReference type="Rhea" id="RHEA:23476"/>
        <dbReference type="ChEBI" id="CHEBI:15377"/>
        <dbReference type="ChEBI" id="CHEBI:15378"/>
        <dbReference type="ChEBI" id="CHEBI:16526"/>
        <dbReference type="ChEBI" id="CHEBI:58613"/>
        <dbReference type="ChEBI" id="CHEBI:58866"/>
        <dbReference type="EC" id="4.1.1.48"/>
    </reaction>
</comment>
<protein>
    <recommendedName>
        <fullName evidence="13">N-(5'-phosphoribosyl)anthranilate isomerase</fullName>
        <shortName evidence="13">PRAI</shortName>
        <ecNumber evidence="13">5.3.1.24</ecNumber>
    </recommendedName>
</protein>
<dbReference type="InterPro" id="IPR001240">
    <property type="entry name" value="PRAI_dom"/>
</dbReference>
<dbReference type="NCBIfam" id="NF006945">
    <property type="entry name" value="PRK09427.1"/>
    <property type="match status" value="1"/>
</dbReference>
<dbReference type="Pfam" id="PF00218">
    <property type="entry name" value="IGPS"/>
    <property type="match status" value="1"/>
</dbReference>
<name>A0A840DNK8_9MICO</name>
<accession>A0A840DNK8</accession>
<keyword evidence="11 16" id="KW-0456">Lyase</keyword>
<comment type="caution">
    <text evidence="16">The sequence shown here is derived from an EMBL/GenBank/DDBJ whole genome shotgun (WGS) entry which is preliminary data.</text>
</comment>
<dbReference type="GO" id="GO:0004425">
    <property type="term" value="F:indole-3-glycerol-phosphate synthase activity"/>
    <property type="evidence" value="ECO:0007669"/>
    <property type="project" value="UniProtKB-EC"/>
</dbReference>
<comment type="catalytic activity">
    <reaction evidence="1 13">
        <text>N-(5-phospho-beta-D-ribosyl)anthranilate = 1-(2-carboxyphenylamino)-1-deoxy-D-ribulose 5-phosphate</text>
        <dbReference type="Rhea" id="RHEA:21540"/>
        <dbReference type="ChEBI" id="CHEBI:18277"/>
        <dbReference type="ChEBI" id="CHEBI:58613"/>
        <dbReference type="EC" id="5.3.1.24"/>
    </reaction>
</comment>
<keyword evidence="7" id="KW-0210">Decarboxylase</keyword>
<comment type="pathway">
    <text evidence="4">Amino-acid biosynthesis; L-tryptophan biosynthesis; L-tryptophan from chorismate: step 4/5.</text>
</comment>
<evidence type="ECO:0000256" key="7">
    <source>
        <dbReference type="ARBA" id="ARBA00022793"/>
    </source>
</evidence>
<feature type="domain" description="Indole-3-glycerol phosphate synthase" evidence="14">
    <location>
        <begin position="9"/>
        <end position="256"/>
    </location>
</feature>
<evidence type="ECO:0000256" key="5">
    <source>
        <dbReference type="ARBA" id="ARBA00008737"/>
    </source>
</evidence>
<dbReference type="Pfam" id="PF00697">
    <property type="entry name" value="PRAI"/>
    <property type="match status" value="1"/>
</dbReference>
<dbReference type="InterPro" id="IPR011060">
    <property type="entry name" value="RibuloseP-bd_barrel"/>
</dbReference>
<evidence type="ECO:0000256" key="8">
    <source>
        <dbReference type="ARBA" id="ARBA00022822"/>
    </source>
</evidence>
<dbReference type="CDD" id="cd00405">
    <property type="entry name" value="PRAI"/>
    <property type="match status" value="1"/>
</dbReference>
<proteinExistence type="inferred from homology"/>
<evidence type="ECO:0000256" key="3">
    <source>
        <dbReference type="ARBA" id="ARBA00004664"/>
    </source>
</evidence>
<dbReference type="InterPro" id="IPR013798">
    <property type="entry name" value="Indole-3-glycerol_P_synth_dom"/>
</dbReference>
<evidence type="ECO:0000256" key="4">
    <source>
        <dbReference type="ARBA" id="ARBA00004696"/>
    </source>
</evidence>
<dbReference type="PANTHER" id="PTHR22854:SF2">
    <property type="entry name" value="INDOLE-3-GLYCEROL-PHOSPHATE SYNTHASE"/>
    <property type="match status" value="1"/>
</dbReference>
<organism evidence="16 17">
    <name type="scientific">Canibacter oris</name>
    <dbReference type="NCBI Taxonomy" id="1365628"/>
    <lineage>
        <taxon>Bacteria</taxon>
        <taxon>Bacillati</taxon>
        <taxon>Actinomycetota</taxon>
        <taxon>Actinomycetes</taxon>
        <taxon>Micrococcales</taxon>
        <taxon>Microbacteriaceae</taxon>
        <taxon>Canibacter</taxon>
    </lineage>
</organism>
<keyword evidence="17" id="KW-1185">Reference proteome</keyword>
<evidence type="ECO:0000259" key="15">
    <source>
        <dbReference type="Pfam" id="PF00697"/>
    </source>
</evidence>
<dbReference type="EC" id="5.3.1.24" evidence="13"/>
<dbReference type="InterPro" id="IPR013785">
    <property type="entry name" value="Aldolase_TIM"/>
</dbReference>
<keyword evidence="8 13" id="KW-0822">Tryptophan biosynthesis</keyword>
<evidence type="ECO:0000256" key="12">
    <source>
        <dbReference type="ARBA" id="ARBA00023268"/>
    </source>
</evidence>
<dbReference type="AlphaFoldDB" id="A0A840DNK8"/>
<dbReference type="GO" id="GO:0004640">
    <property type="term" value="F:phosphoribosylanthranilate isomerase activity"/>
    <property type="evidence" value="ECO:0007669"/>
    <property type="project" value="UniProtKB-UniRule"/>
</dbReference>
<comment type="pathway">
    <text evidence="3 13">Amino-acid biosynthesis; L-tryptophan biosynthesis; L-tryptophan from chorismate: step 3/5.</text>
</comment>
<evidence type="ECO:0000256" key="11">
    <source>
        <dbReference type="ARBA" id="ARBA00023239"/>
    </source>
</evidence>
<dbReference type="FunFam" id="3.20.20.70:FF:000024">
    <property type="entry name" value="Indole-3-glycerol phosphate synthase"/>
    <property type="match status" value="1"/>
</dbReference>
<evidence type="ECO:0000256" key="1">
    <source>
        <dbReference type="ARBA" id="ARBA00001164"/>
    </source>
</evidence>
<reference evidence="16" key="1">
    <citation type="submission" date="2020-08" db="EMBL/GenBank/DDBJ databases">
        <title>Sequencing the genomes of 1000 actinobacteria strains.</title>
        <authorList>
            <person name="Klenk H.-P."/>
        </authorList>
    </citation>
    <scope>NUCLEOTIDE SEQUENCE [LARGE SCALE GENOMIC DNA]</scope>
    <source>
        <strain evidence="16">DSM 27064</strain>
    </source>
</reference>
<evidence type="ECO:0000256" key="6">
    <source>
        <dbReference type="ARBA" id="ARBA00022605"/>
    </source>
</evidence>
<dbReference type="Proteomes" id="UP000571183">
    <property type="component" value="Unassembled WGS sequence"/>
</dbReference>
<dbReference type="EMBL" id="JACIFD010000003">
    <property type="protein sequence ID" value="MBB4071129.1"/>
    <property type="molecule type" value="Genomic_DNA"/>
</dbReference>
<dbReference type="RefSeq" id="WP_183304304.1">
    <property type="nucleotide sequence ID" value="NZ_JACIFD010000003.1"/>
</dbReference>
<dbReference type="HAMAP" id="MF_00135">
    <property type="entry name" value="PRAI"/>
    <property type="match status" value="1"/>
</dbReference>
<dbReference type="InterPro" id="IPR045186">
    <property type="entry name" value="Indole-3-glycerol_P_synth"/>
</dbReference>
<dbReference type="UniPathway" id="UPA00035">
    <property type="reaction ID" value="UER00042"/>
</dbReference>
<comment type="similarity">
    <text evidence="13">Belongs to the TrpF family.</text>
</comment>
<evidence type="ECO:0000313" key="17">
    <source>
        <dbReference type="Proteomes" id="UP000571183"/>
    </source>
</evidence>
<dbReference type="CDD" id="cd00331">
    <property type="entry name" value="IGPS"/>
    <property type="match status" value="1"/>
</dbReference>